<dbReference type="Gene3D" id="1.10.287.130">
    <property type="match status" value="1"/>
</dbReference>
<dbReference type="InterPro" id="IPR001789">
    <property type="entry name" value="Sig_transdc_resp-reg_receiver"/>
</dbReference>
<dbReference type="Pfam" id="PF02518">
    <property type="entry name" value="HATPase_c"/>
    <property type="match status" value="1"/>
</dbReference>
<gene>
    <name evidence="8" type="ORF">DVB73_01800</name>
</gene>
<dbReference type="SUPFAM" id="SSF52172">
    <property type="entry name" value="CheY-like"/>
    <property type="match status" value="1"/>
</dbReference>
<dbReference type="InterPro" id="IPR036890">
    <property type="entry name" value="HATPase_C_sf"/>
</dbReference>
<keyword evidence="8" id="KW-0418">Kinase</keyword>
<dbReference type="InterPro" id="IPR005467">
    <property type="entry name" value="His_kinase_dom"/>
</dbReference>
<dbReference type="Pfam" id="PF08447">
    <property type="entry name" value="PAS_3"/>
    <property type="match status" value="1"/>
</dbReference>
<evidence type="ECO:0000259" key="6">
    <source>
        <dbReference type="PROSITE" id="PS50110"/>
    </source>
</evidence>
<dbReference type="SMART" id="SM00387">
    <property type="entry name" value="HATPase_c"/>
    <property type="match status" value="1"/>
</dbReference>
<organism evidence="8 9">
    <name type="scientific">Pseudomonas plecoglossicida</name>
    <dbReference type="NCBI Taxonomy" id="70775"/>
    <lineage>
        <taxon>Bacteria</taxon>
        <taxon>Pseudomonadati</taxon>
        <taxon>Pseudomonadota</taxon>
        <taxon>Gammaproteobacteria</taxon>
        <taxon>Pseudomonadales</taxon>
        <taxon>Pseudomonadaceae</taxon>
        <taxon>Pseudomonas</taxon>
    </lineage>
</organism>
<dbReference type="InterPro" id="IPR003594">
    <property type="entry name" value="HATPase_dom"/>
</dbReference>
<evidence type="ECO:0000313" key="9">
    <source>
        <dbReference type="Proteomes" id="UP000256503"/>
    </source>
</evidence>
<dbReference type="PROSITE" id="PS50110">
    <property type="entry name" value="RESPONSE_REGULATORY"/>
    <property type="match status" value="1"/>
</dbReference>
<reference evidence="8 9" key="1">
    <citation type="submission" date="2018-07" db="EMBL/GenBank/DDBJ databases">
        <title>Complete genome sequence of a Pseudomonas plecoglossicida strain pathogenic to the marine fish, Larimichthys crocea.</title>
        <authorList>
            <person name="Tao Z."/>
        </authorList>
    </citation>
    <scope>NUCLEOTIDE SEQUENCE [LARGE SCALE GENOMIC DNA]</scope>
    <source>
        <strain evidence="8 9">XSDHY-P</strain>
    </source>
</reference>
<name>A0AAD0VRP3_PSEDL</name>
<evidence type="ECO:0000256" key="4">
    <source>
        <dbReference type="PROSITE-ProRule" id="PRU00169"/>
    </source>
</evidence>
<dbReference type="EMBL" id="CP031146">
    <property type="protein sequence ID" value="AXM94648.1"/>
    <property type="molecule type" value="Genomic_DNA"/>
</dbReference>
<evidence type="ECO:0000259" key="7">
    <source>
        <dbReference type="PROSITE" id="PS50112"/>
    </source>
</evidence>
<dbReference type="SUPFAM" id="SSF55785">
    <property type="entry name" value="PYP-like sensor domain (PAS domain)"/>
    <property type="match status" value="1"/>
</dbReference>
<feature type="domain" description="PAS" evidence="7">
    <location>
        <begin position="201"/>
        <end position="258"/>
    </location>
</feature>
<dbReference type="Pfam" id="PF00072">
    <property type="entry name" value="Response_reg"/>
    <property type="match status" value="1"/>
</dbReference>
<protein>
    <recommendedName>
        <fullName evidence="2">histidine kinase</fullName>
        <ecNumber evidence="2">2.7.13.3</ecNumber>
    </recommendedName>
</protein>
<accession>A0AAD0VRP3</accession>
<evidence type="ECO:0000256" key="3">
    <source>
        <dbReference type="ARBA" id="ARBA00022553"/>
    </source>
</evidence>
<dbReference type="InterPro" id="IPR004358">
    <property type="entry name" value="Sig_transdc_His_kin-like_C"/>
</dbReference>
<dbReference type="InterPro" id="IPR013655">
    <property type="entry name" value="PAS_fold_3"/>
</dbReference>
<dbReference type="EC" id="2.7.13.3" evidence="2"/>
<dbReference type="CDD" id="cd00130">
    <property type="entry name" value="PAS"/>
    <property type="match status" value="1"/>
</dbReference>
<dbReference type="SMART" id="SM00388">
    <property type="entry name" value="HisKA"/>
    <property type="match status" value="1"/>
</dbReference>
<feature type="modified residue" description="4-aspartylphosphate" evidence="4">
    <location>
        <position position="620"/>
    </location>
</feature>
<dbReference type="Gene3D" id="3.30.450.20">
    <property type="entry name" value="PAS domain"/>
    <property type="match status" value="2"/>
</dbReference>
<dbReference type="PANTHER" id="PTHR43065:SF42">
    <property type="entry name" value="TWO-COMPONENT SENSOR PPRA"/>
    <property type="match status" value="1"/>
</dbReference>
<keyword evidence="8" id="KW-0808">Transferase</keyword>
<sequence>MVAKGSRGKSSVPGIQLMSQVTSTPEMGERIAAHDWHRTALGPLPLWQAPLRIAVDAMLMSPFPSAVVWGPELTVIHNSAYVRLLDGLANALGKRFDALWEKNWDNVGPWVFKALQGQASFVEDQPLWIVCANTGAQAWYAFSYTPICDEQQEVAGFLHTVIETTASIEALGKWREQAQAFEQQVRRYMVDRESIWQLSRDAMITVTRDLRLQAANPAWHRILGWTEAQVQDISILKLVHPADRAEVEVAVTDFVRDQGAEFLETRLRHSDGHYRWFRWTAKFDGTMLMAVGRDITDDREEAMRQSRALLGENQQLEVVSHLAGGMANEMNNLLSGISGSLELLQRRMGQGRLERIDHYVELARDSVQRAMILTHRLLAFSRHQPLSPTPLDINRRLAVMEPLLLQILGAEIALQWHMDVAPWAVSLDVTQLESTLVNLCANARDACLGRGNVTVRTTNTRLATAFPDETGLPPGDYVAVHVTDDGHGMPAEDLARACEPFFTTKPVGRGSGLGLAMVHGFVGQSGGYMWLESVQGEGTTVSLLFPRCLESIPEEPPMPVPTTQRASGERLLLVDDEQNLRLLMREYLREQGFEICDVKDANSALDRFRHHGPFDLVITDIGLPGGFSGRQVAQAMRMINPDQKILFITGYTHHSLEPHLLDTPGTALLRKPFPLKALADQALLMLTE</sequence>
<comment type="catalytic activity">
    <reaction evidence="1">
        <text>ATP + protein L-histidine = ADP + protein N-phospho-L-histidine.</text>
        <dbReference type="EC" id="2.7.13.3"/>
    </reaction>
</comment>
<evidence type="ECO:0000313" key="8">
    <source>
        <dbReference type="EMBL" id="AXM94648.1"/>
    </source>
</evidence>
<feature type="domain" description="Histidine kinase" evidence="5">
    <location>
        <begin position="325"/>
        <end position="549"/>
    </location>
</feature>
<dbReference type="AlphaFoldDB" id="A0AAD0VRP3"/>
<dbReference type="SMART" id="SM00091">
    <property type="entry name" value="PAS"/>
    <property type="match status" value="1"/>
</dbReference>
<dbReference type="NCBIfam" id="TIGR00229">
    <property type="entry name" value="sensory_box"/>
    <property type="match status" value="1"/>
</dbReference>
<dbReference type="SUPFAM" id="SSF55874">
    <property type="entry name" value="ATPase domain of HSP90 chaperone/DNA topoisomerase II/histidine kinase"/>
    <property type="match status" value="1"/>
</dbReference>
<dbReference type="PROSITE" id="PS50112">
    <property type="entry name" value="PAS"/>
    <property type="match status" value="1"/>
</dbReference>
<dbReference type="CDD" id="cd00082">
    <property type="entry name" value="HisKA"/>
    <property type="match status" value="1"/>
</dbReference>
<dbReference type="Gene3D" id="3.30.565.10">
    <property type="entry name" value="Histidine kinase-like ATPase, C-terminal domain"/>
    <property type="match status" value="1"/>
</dbReference>
<evidence type="ECO:0000259" key="5">
    <source>
        <dbReference type="PROSITE" id="PS50109"/>
    </source>
</evidence>
<dbReference type="Proteomes" id="UP000256503">
    <property type="component" value="Chromosome"/>
</dbReference>
<feature type="domain" description="Response regulatory" evidence="6">
    <location>
        <begin position="570"/>
        <end position="686"/>
    </location>
</feature>
<dbReference type="InterPro" id="IPR035965">
    <property type="entry name" value="PAS-like_dom_sf"/>
</dbReference>
<dbReference type="InterPro" id="IPR036097">
    <property type="entry name" value="HisK_dim/P_sf"/>
</dbReference>
<dbReference type="GO" id="GO:0000155">
    <property type="term" value="F:phosphorelay sensor kinase activity"/>
    <property type="evidence" value="ECO:0007669"/>
    <property type="project" value="InterPro"/>
</dbReference>
<proteinExistence type="predicted"/>
<dbReference type="Pfam" id="PF00512">
    <property type="entry name" value="HisKA"/>
    <property type="match status" value="1"/>
</dbReference>
<evidence type="ECO:0000256" key="1">
    <source>
        <dbReference type="ARBA" id="ARBA00000085"/>
    </source>
</evidence>
<dbReference type="SUPFAM" id="SSF47384">
    <property type="entry name" value="Homodimeric domain of signal transducing histidine kinase"/>
    <property type="match status" value="1"/>
</dbReference>
<keyword evidence="3 4" id="KW-0597">Phosphoprotein</keyword>
<dbReference type="SMART" id="SM00448">
    <property type="entry name" value="REC"/>
    <property type="match status" value="1"/>
</dbReference>
<dbReference type="PRINTS" id="PR00344">
    <property type="entry name" value="BCTRLSENSOR"/>
</dbReference>
<dbReference type="Gene3D" id="3.40.50.2300">
    <property type="match status" value="1"/>
</dbReference>
<dbReference type="InterPro" id="IPR003661">
    <property type="entry name" value="HisK_dim/P_dom"/>
</dbReference>
<dbReference type="PANTHER" id="PTHR43065">
    <property type="entry name" value="SENSOR HISTIDINE KINASE"/>
    <property type="match status" value="1"/>
</dbReference>
<dbReference type="PROSITE" id="PS50109">
    <property type="entry name" value="HIS_KIN"/>
    <property type="match status" value="1"/>
</dbReference>
<dbReference type="RefSeq" id="WP_028625388.1">
    <property type="nucleotide sequence ID" value="NZ_BSOM01000002.1"/>
</dbReference>
<evidence type="ECO:0000256" key="2">
    <source>
        <dbReference type="ARBA" id="ARBA00012438"/>
    </source>
</evidence>
<dbReference type="GeneID" id="49612141"/>
<dbReference type="InterPro" id="IPR000014">
    <property type="entry name" value="PAS"/>
</dbReference>
<dbReference type="InterPro" id="IPR011006">
    <property type="entry name" value="CheY-like_superfamily"/>
</dbReference>